<dbReference type="PROSITE" id="PS50119">
    <property type="entry name" value="ZF_BBOX"/>
    <property type="match status" value="2"/>
</dbReference>
<sequence>MASDNVMAQHFLECSKCERNAEFFCRTCRKDLCEQCKEAHQGEKFCASHEIVVIQDKLQSGILEETCRNHKDQTYSLCCQQCQLPVCAECTKDAQHKKHSFVNLENAYYLLKEKHVSRISRINEILPSCQSLQQDVRADLSTRKGEIAEILSHMKSRAEKLKVVIDSVVDDMSSSLADIWKKQESELRDQDHDVTECISNLKTVVDGFKRSANKPAEFLFYHLEHPPSKAIDVPNLKEIPLPMLSKGNNINFTKDDVIKYIGNVETRKATDERKSRDIGQVSYEAPSLNLMESAEKVKSVRVIGINDCYQIVRTPAGKFWIRDEILNLTDIDGSLLHEVGDVLDDWDICSLTREGGLMFIDSKGVICKYSLENGKKKALISIKEPWKPCSIFSSCYSGDILIGMTKNPQTPGKDLNELNAKVVRFNQSGKEIEVILYDVTGQPLYNYPRYVIENHNGDVVVSDYTQNAVIVVDHRKKPRFRYTGPQSTSDFWPRGIAVDALMNILICDYKKESVHLIDKDGQFLRMLLTVKNKIDEPSCLTCVPADHLLWVGCRDSKRIVAFRYLEAPTK</sequence>
<dbReference type="PANTHER" id="PTHR25462">
    <property type="entry name" value="BONUS, ISOFORM C-RELATED"/>
    <property type="match status" value="1"/>
</dbReference>
<dbReference type="Gene3D" id="2.120.10.30">
    <property type="entry name" value="TolB, C-terminal domain"/>
    <property type="match status" value="1"/>
</dbReference>
<keyword evidence="1" id="KW-0479">Metal-binding</keyword>
<dbReference type="OrthoDB" id="6081592at2759"/>
<dbReference type="SUPFAM" id="SSF63829">
    <property type="entry name" value="Calcium-dependent phosphotriesterase"/>
    <property type="match status" value="1"/>
</dbReference>
<dbReference type="InterPro" id="IPR047153">
    <property type="entry name" value="TRIM45/56/19-like"/>
</dbReference>
<organism evidence="3 4">
    <name type="scientific">Crassostrea virginica</name>
    <name type="common">Eastern oyster</name>
    <dbReference type="NCBI Taxonomy" id="6565"/>
    <lineage>
        <taxon>Eukaryota</taxon>
        <taxon>Metazoa</taxon>
        <taxon>Spiralia</taxon>
        <taxon>Lophotrochozoa</taxon>
        <taxon>Mollusca</taxon>
        <taxon>Bivalvia</taxon>
        <taxon>Autobranchia</taxon>
        <taxon>Pteriomorphia</taxon>
        <taxon>Ostreida</taxon>
        <taxon>Ostreoidea</taxon>
        <taxon>Ostreidae</taxon>
        <taxon>Crassostrea</taxon>
    </lineage>
</organism>
<accession>A0A8B8EBP3</accession>
<dbReference type="SMART" id="SM00336">
    <property type="entry name" value="BBOX"/>
    <property type="match status" value="2"/>
</dbReference>
<dbReference type="Gene3D" id="3.30.160.60">
    <property type="entry name" value="Classic Zinc Finger"/>
    <property type="match status" value="1"/>
</dbReference>
<dbReference type="Pfam" id="PF00643">
    <property type="entry name" value="zf-B_box"/>
    <property type="match status" value="2"/>
</dbReference>
<protein>
    <submittedName>
        <fullName evidence="4">RING finger protein 207-like</fullName>
    </submittedName>
</protein>
<dbReference type="AlphaFoldDB" id="A0A8B8EBP3"/>
<proteinExistence type="predicted"/>
<dbReference type="SUPFAM" id="SSF57845">
    <property type="entry name" value="B-box zinc-binding domain"/>
    <property type="match status" value="1"/>
</dbReference>
<evidence type="ECO:0000259" key="2">
    <source>
        <dbReference type="PROSITE" id="PS50119"/>
    </source>
</evidence>
<dbReference type="KEGG" id="cvn:111133418"/>
<dbReference type="Proteomes" id="UP000694844">
    <property type="component" value="Chromosome 5"/>
</dbReference>
<reference evidence="4" key="1">
    <citation type="submission" date="2025-08" db="UniProtKB">
        <authorList>
            <consortium name="RefSeq"/>
        </authorList>
    </citation>
    <scope>IDENTIFICATION</scope>
    <source>
        <tissue evidence="4">Whole sample</tissue>
    </source>
</reference>
<keyword evidence="1" id="KW-0863">Zinc-finger</keyword>
<evidence type="ECO:0000256" key="1">
    <source>
        <dbReference type="PROSITE-ProRule" id="PRU00024"/>
    </source>
</evidence>
<name>A0A8B8EBP3_CRAVI</name>
<keyword evidence="3" id="KW-1185">Reference proteome</keyword>
<feature type="domain" description="B box-type" evidence="2">
    <location>
        <begin position="67"/>
        <end position="104"/>
    </location>
</feature>
<dbReference type="PANTHER" id="PTHR25462:SF296">
    <property type="entry name" value="MEIOTIC P26, ISOFORM F"/>
    <property type="match status" value="1"/>
</dbReference>
<evidence type="ECO:0000313" key="4">
    <source>
        <dbReference type="RefSeq" id="XP_022337535.1"/>
    </source>
</evidence>
<gene>
    <name evidence="4" type="primary">LOC111133418</name>
</gene>
<dbReference type="InterPro" id="IPR000315">
    <property type="entry name" value="Znf_B-box"/>
</dbReference>
<dbReference type="GO" id="GO:0008270">
    <property type="term" value="F:zinc ion binding"/>
    <property type="evidence" value="ECO:0007669"/>
    <property type="project" value="UniProtKB-KW"/>
</dbReference>
<feature type="domain" description="B box-type" evidence="2">
    <location>
        <begin position="9"/>
        <end position="54"/>
    </location>
</feature>
<dbReference type="RefSeq" id="XP_022337535.1">
    <property type="nucleotide sequence ID" value="XM_022481827.1"/>
</dbReference>
<dbReference type="GeneID" id="111133418"/>
<dbReference type="InterPro" id="IPR011042">
    <property type="entry name" value="6-blade_b-propeller_TolB-like"/>
</dbReference>
<keyword evidence="1" id="KW-0862">Zinc</keyword>
<evidence type="ECO:0000313" key="3">
    <source>
        <dbReference type="Proteomes" id="UP000694844"/>
    </source>
</evidence>